<sequence length="134" mass="15034">MTGGETDTLTRSQVRRFQAALAVEMCLRTGWRVGEALPLVNKLIAERLGHSETKTTLRYLADSGRSGRERGKRREIFDATELAPYIMVGHSRENAELGQARGELSSPYSRVYQDQTRVDALSTHLGALREQLED</sequence>
<accession>A0A6S7BDX2</accession>
<dbReference type="EMBL" id="CADIKK010000019">
    <property type="protein sequence ID" value="CAB3795181.1"/>
    <property type="molecule type" value="Genomic_DNA"/>
</dbReference>
<protein>
    <submittedName>
        <fullName evidence="1">Uncharacterized protein</fullName>
    </submittedName>
</protein>
<dbReference type="Proteomes" id="UP000494365">
    <property type="component" value="Unassembled WGS sequence"/>
</dbReference>
<reference evidence="1 2" key="1">
    <citation type="submission" date="2020-04" db="EMBL/GenBank/DDBJ databases">
        <authorList>
            <person name="De Canck E."/>
        </authorList>
    </citation>
    <scope>NUCLEOTIDE SEQUENCE [LARGE SCALE GENOMIC DNA]</scope>
    <source>
        <strain evidence="1 2">LMG 28614</strain>
    </source>
</reference>
<keyword evidence="2" id="KW-1185">Reference proteome</keyword>
<evidence type="ECO:0000313" key="2">
    <source>
        <dbReference type="Proteomes" id="UP000494365"/>
    </source>
</evidence>
<name>A0A6S7BDX2_9BURK</name>
<organism evidence="1 2">
    <name type="scientific">Paraburkholderia ultramafica</name>
    <dbReference type="NCBI Taxonomy" id="1544867"/>
    <lineage>
        <taxon>Bacteria</taxon>
        <taxon>Pseudomonadati</taxon>
        <taxon>Pseudomonadota</taxon>
        <taxon>Betaproteobacteria</taxon>
        <taxon>Burkholderiales</taxon>
        <taxon>Burkholderiaceae</taxon>
        <taxon>Paraburkholderia</taxon>
    </lineage>
</organism>
<gene>
    <name evidence="1" type="ORF">LMG28614_04109</name>
</gene>
<evidence type="ECO:0000313" key="1">
    <source>
        <dbReference type="EMBL" id="CAB3795181.1"/>
    </source>
</evidence>
<dbReference type="AlphaFoldDB" id="A0A6S7BDX2"/>
<proteinExistence type="predicted"/>